<feature type="non-terminal residue" evidence="2">
    <location>
        <position position="1"/>
    </location>
</feature>
<evidence type="ECO:0000313" key="3">
    <source>
        <dbReference type="Proteomes" id="UP000649604"/>
    </source>
</evidence>
<dbReference type="Gene3D" id="2.120.10.30">
    <property type="entry name" value="TolB, C-terminal domain"/>
    <property type="match status" value="1"/>
</dbReference>
<accession>A0A9D5JYI2</accession>
<dbReference type="InterPro" id="IPR011042">
    <property type="entry name" value="6-blade_b-propeller_TolB-like"/>
</dbReference>
<dbReference type="InterPro" id="IPR011659">
    <property type="entry name" value="WD40"/>
</dbReference>
<proteinExistence type="inferred from homology"/>
<comment type="caution">
    <text evidence="2">The sequence shown here is derived from an EMBL/GenBank/DDBJ whole genome shotgun (WGS) entry which is preliminary data.</text>
</comment>
<dbReference type="EMBL" id="WJJP01000626">
    <property type="protein sequence ID" value="MBD3326724.1"/>
    <property type="molecule type" value="Genomic_DNA"/>
</dbReference>
<name>A0A9D5JYI2_9BACT</name>
<protein>
    <recommendedName>
        <fullName evidence="4">Dipeptidylpeptidase IV N-terminal domain-containing protein</fullName>
    </recommendedName>
</protein>
<evidence type="ECO:0000313" key="2">
    <source>
        <dbReference type="EMBL" id="MBD3326724.1"/>
    </source>
</evidence>
<gene>
    <name evidence="2" type="ORF">GF339_19225</name>
</gene>
<dbReference type="SUPFAM" id="SSF82171">
    <property type="entry name" value="DPP6 N-terminal domain-like"/>
    <property type="match status" value="1"/>
</dbReference>
<comment type="similarity">
    <text evidence="1">Belongs to the TolB family.</text>
</comment>
<dbReference type="PANTHER" id="PTHR36842">
    <property type="entry name" value="PROTEIN TOLB HOMOLOG"/>
    <property type="match status" value="1"/>
</dbReference>
<organism evidence="2 3">
    <name type="scientific">candidate division KSB3 bacterium</name>
    <dbReference type="NCBI Taxonomy" id="2044937"/>
    <lineage>
        <taxon>Bacteria</taxon>
        <taxon>candidate division KSB3</taxon>
    </lineage>
</organism>
<dbReference type="Proteomes" id="UP000649604">
    <property type="component" value="Unassembled WGS sequence"/>
</dbReference>
<reference evidence="2" key="1">
    <citation type="submission" date="2019-11" db="EMBL/GenBank/DDBJ databases">
        <title>Microbial mats filling the niche in hypersaline microbial mats.</title>
        <authorList>
            <person name="Wong H.L."/>
            <person name="Macleod F.I."/>
            <person name="White R.A. III"/>
            <person name="Burns B.P."/>
        </authorList>
    </citation>
    <scope>NUCLEOTIDE SEQUENCE</scope>
    <source>
        <strain evidence="2">Rbin_158</strain>
    </source>
</reference>
<dbReference type="Pfam" id="PF07676">
    <property type="entry name" value="PD40"/>
    <property type="match status" value="2"/>
</dbReference>
<evidence type="ECO:0008006" key="4">
    <source>
        <dbReference type="Google" id="ProtNLM"/>
    </source>
</evidence>
<dbReference type="AlphaFoldDB" id="A0A9D5JYI2"/>
<evidence type="ECO:0000256" key="1">
    <source>
        <dbReference type="ARBA" id="ARBA00009820"/>
    </source>
</evidence>
<sequence>VLHNVNGESLPLQIGHQSGAEGTSLQWSPDGTKIVFSAKREASVDIFTLLFSENKPLLQKLVASSSDDVHPSWSPDGQHIAFYVRSAQYDTKIAVIPVDKSRAPYVVAHNTSLPSVGGPRWLTPRDILYVGEEYLSASQNAIYRVDIETGQRTAVPITMLLAE</sequence>
<dbReference type="PANTHER" id="PTHR36842:SF1">
    <property type="entry name" value="PROTEIN TOLB"/>
    <property type="match status" value="1"/>
</dbReference>